<keyword evidence="13" id="KW-1185">Reference proteome</keyword>
<dbReference type="Pfam" id="PF14765">
    <property type="entry name" value="PS-DH"/>
    <property type="match status" value="1"/>
</dbReference>
<dbReference type="GO" id="GO:0004312">
    <property type="term" value="F:fatty acid synthase activity"/>
    <property type="evidence" value="ECO:0007669"/>
    <property type="project" value="TreeGrafter"/>
</dbReference>
<dbReference type="GO" id="GO:0016491">
    <property type="term" value="F:oxidoreductase activity"/>
    <property type="evidence" value="ECO:0007669"/>
    <property type="project" value="UniProtKB-KW"/>
</dbReference>
<dbReference type="SMART" id="SM00825">
    <property type="entry name" value="PKS_KS"/>
    <property type="match status" value="1"/>
</dbReference>
<dbReference type="SUPFAM" id="SSF47336">
    <property type="entry name" value="ACP-like"/>
    <property type="match status" value="1"/>
</dbReference>
<dbReference type="PANTHER" id="PTHR43775">
    <property type="entry name" value="FATTY ACID SYNTHASE"/>
    <property type="match status" value="1"/>
</dbReference>
<dbReference type="InterPro" id="IPR050091">
    <property type="entry name" value="PKS_NRPS_Biosynth_Enz"/>
</dbReference>
<evidence type="ECO:0000313" key="12">
    <source>
        <dbReference type="EMBL" id="PWY80872.1"/>
    </source>
</evidence>
<dbReference type="Proteomes" id="UP000246702">
    <property type="component" value="Unassembled WGS sequence"/>
</dbReference>
<evidence type="ECO:0000256" key="2">
    <source>
        <dbReference type="ARBA" id="ARBA00022553"/>
    </source>
</evidence>
<dbReference type="SMART" id="SM00829">
    <property type="entry name" value="PKS_ER"/>
    <property type="match status" value="1"/>
</dbReference>
<dbReference type="InterPro" id="IPR014031">
    <property type="entry name" value="Ketoacyl_synth_C"/>
</dbReference>
<evidence type="ECO:0000256" key="1">
    <source>
        <dbReference type="ARBA" id="ARBA00022450"/>
    </source>
</evidence>
<dbReference type="GO" id="GO:0044550">
    <property type="term" value="P:secondary metabolite biosynthetic process"/>
    <property type="evidence" value="ECO:0007669"/>
    <property type="project" value="TreeGrafter"/>
</dbReference>
<dbReference type="Pfam" id="PF13602">
    <property type="entry name" value="ADH_zinc_N_2"/>
    <property type="match status" value="1"/>
</dbReference>
<dbReference type="OrthoDB" id="329835at2759"/>
<dbReference type="InterPro" id="IPR013154">
    <property type="entry name" value="ADH-like_N"/>
</dbReference>
<dbReference type="Pfam" id="PF02801">
    <property type="entry name" value="Ketoacyl-synt_C"/>
    <property type="match status" value="1"/>
</dbReference>
<dbReference type="STRING" id="1450535.A0A317W6D7"/>
<dbReference type="InterPro" id="IPR049900">
    <property type="entry name" value="PKS_mFAS_DH"/>
</dbReference>
<keyword evidence="5" id="KW-0560">Oxidoreductase</keyword>
<keyword evidence="3" id="KW-0808">Transferase</keyword>
<feature type="active site" description="Proton donor; for dehydratase activity" evidence="8">
    <location>
        <position position="1159"/>
    </location>
</feature>
<dbReference type="InterPro" id="IPR001227">
    <property type="entry name" value="Ac_transferase_dom_sf"/>
</dbReference>
<dbReference type="SUPFAM" id="SSF55048">
    <property type="entry name" value="Probable ACP-binding domain of malonyl-CoA ACP transacylase"/>
    <property type="match status" value="1"/>
</dbReference>
<organism evidence="12 13">
    <name type="scientific">Aspergillus sclerotioniger CBS 115572</name>
    <dbReference type="NCBI Taxonomy" id="1450535"/>
    <lineage>
        <taxon>Eukaryota</taxon>
        <taxon>Fungi</taxon>
        <taxon>Dikarya</taxon>
        <taxon>Ascomycota</taxon>
        <taxon>Pezizomycotina</taxon>
        <taxon>Eurotiomycetes</taxon>
        <taxon>Eurotiomycetidae</taxon>
        <taxon>Eurotiales</taxon>
        <taxon>Aspergillaceae</taxon>
        <taxon>Aspergillus</taxon>
        <taxon>Aspergillus subgen. Circumdati</taxon>
    </lineage>
</organism>
<dbReference type="InterPro" id="IPR011032">
    <property type="entry name" value="GroES-like_sf"/>
</dbReference>
<dbReference type="InterPro" id="IPR020843">
    <property type="entry name" value="ER"/>
</dbReference>
<dbReference type="InterPro" id="IPR056501">
    <property type="entry name" value="NAD-bd_HRPKS_sdrA"/>
</dbReference>
<dbReference type="GeneID" id="37118566"/>
<evidence type="ECO:0000256" key="6">
    <source>
        <dbReference type="ARBA" id="ARBA00023268"/>
    </source>
</evidence>
<name>A0A317W6D7_9EURO</name>
<feature type="active site" description="Proton acceptor; for dehydratase activity" evidence="8">
    <location>
        <position position="973"/>
    </location>
</feature>
<dbReference type="GO" id="GO:0006633">
    <property type="term" value="P:fatty acid biosynthetic process"/>
    <property type="evidence" value="ECO:0007669"/>
    <property type="project" value="InterPro"/>
</dbReference>
<dbReference type="InterPro" id="IPR018201">
    <property type="entry name" value="Ketoacyl_synth_AS"/>
</dbReference>
<keyword evidence="6" id="KW-0511">Multifunctional enzyme</keyword>
<evidence type="ECO:0000256" key="5">
    <source>
        <dbReference type="ARBA" id="ARBA00023002"/>
    </source>
</evidence>
<dbReference type="InterPro" id="IPR032821">
    <property type="entry name" value="PKS_assoc"/>
</dbReference>
<evidence type="ECO:0000256" key="7">
    <source>
        <dbReference type="ARBA" id="ARBA00023315"/>
    </source>
</evidence>
<dbReference type="InterPro" id="IPR057326">
    <property type="entry name" value="KR_dom"/>
</dbReference>
<feature type="domain" description="PKS/mFAS DH" evidence="11">
    <location>
        <begin position="941"/>
        <end position="1246"/>
    </location>
</feature>
<dbReference type="InterPro" id="IPR020807">
    <property type="entry name" value="PKS_DH"/>
</dbReference>
<dbReference type="PROSITE" id="PS50075">
    <property type="entry name" value="CARRIER"/>
    <property type="match status" value="1"/>
</dbReference>
<dbReference type="SMART" id="SM00826">
    <property type="entry name" value="PKS_DH"/>
    <property type="match status" value="1"/>
</dbReference>
<proteinExistence type="predicted"/>
<dbReference type="InterPro" id="IPR036291">
    <property type="entry name" value="NAD(P)-bd_dom_sf"/>
</dbReference>
<feature type="domain" description="Carrier" evidence="9">
    <location>
        <begin position="2281"/>
        <end position="2359"/>
    </location>
</feature>
<dbReference type="PANTHER" id="PTHR43775:SF50">
    <property type="entry name" value="HIGHLY REDUCING POLYKETIDE SYNTHASE SRDA"/>
    <property type="match status" value="1"/>
</dbReference>
<dbReference type="FunFam" id="3.40.50.720:FF:000209">
    <property type="entry name" value="Polyketide synthase Pks12"/>
    <property type="match status" value="1"/>
</dbReference>
<dbReference type="CDD" id="cd05274">
    <property type="entry name" value="KR_FAS_SDR_x"/>
    <property type="match status" value="1"/>
</dbReference>
<evidence type="ECO:0000259" key="9">
    <source>
        <dbReference type="PROSITE" id="PS50075"/>
    </source>
</evidence>
<dbReference type="GO" id="GO:0004315">
    <property type="term" value="F:3-oxoacyl-[acyl-carrier-protein] synthase activity"/>
    <property type="evidence" value="ECO:0007669"/>
    <property type="project" value="InterPro"/>
</dbReference>
<dbReference type="Gene3D" id="3.40.50.720">
    <property type="entry name" value="NAD(P)-binding Rossmann-like Domain"/>
    <property type="match status" value="1"/>
</dbReference>
<dbReference type="Gene3D" id="3.40.47.10">
    <property type="match status" value="1"/>
</dbReference>
<dbReference type="Pfam" id="PF23114">
    <property type="entry name" value="NAD-bd_HRPKS_sdrA"/>
    <property type="match status" value="1"/>
</dbReference>
<feature type="domain" description="Ketosynthase family 3 (KS3)" evidence="10">
    <location>
        <begin position="23"/>
        <end position="449"/>
    </location>
</feature>
<keyword evidence="1" id="KW-0596">Phosphopantetheine</keyword>
<dbReference type="InterPro" id="IPR014030">
    <property type="entry name" value="Ketoacyl_synth_N"/>
</dbReference>
<dbReference type="SUPFAM" id="SSF53901">
    <property type="entry name" value="Thiolase-like"/>
    <property type="match status" value="1"/>
</dbReference>
<reference evidence="12 13" key="1">
    <citation type="submission" date="2016-12" db="EMBL/GenBank/DDBJ databases">
        <title>The genomes of Aspergillus section Nigri reveals drivers in fungal speciation.</title>
        <authorList>
            <consortium name="DOE Joint Genome Institute"/>
            <person name="Vesth T.C."/>
            <person name="Nybo J."/>
            <person name="Theobald S."/>
            <person name="Brandl J."/>
            <person name="Frisvad J.C."/>
            <person name="Nielsen K.F."/>
            <person name="Lyhne E.K."/>
            <person name="Kogle M.E."/>
            <person name="Kuo A."/>
            <person name="Riley R."/>
            <person name="Clum A."/>
            <person name="Nolan M."/>
            <person name="Lipzen A."/>
            <person name="Salamov A."/>
            <person name="Henrissat B."/>
            <person name="Wiebenga A."/>
            <person name="De Vries R.P."/>
            <person name="Grigoriev I.V."/>
            <person name="Mortensen U.H."/>
            <person name="Andersen M.R."/>
            <person name="Baker S.E."/>
        </authorList>
    </citation>
    <scope>NUCLEOTIDE SEQUENCE [LARGE SCALE GENOMIC DNA]</scope>
    <source>
        <strain evidence="12 13">CBS 115572</strain>
    </source>
</reference>
<dbReference type="EMBL" id="MSFK01000021">
    <property type="protein sequence ID" value="PWY80872.1"/>
    <property type="molecule type" value="Genomic_DNA"/>
</dbReference>
<keyword evidence="2" id="KW-0597">Phosphoprotein</keyword>
<dbReference type="InterPro" id="IPR013968">
    <property type="entry name" value="PKS_KR"/>
</dbReference>
<evidence type="ECO:0000256" key="3">
    <source>
        <dbReference type="ARBA" id="ARBA00022679"/>
    </source>
</evidence>
<feature type="region of interest" description="N-terminal hotdog fold" evidence="8">
    <location>
        <begin position="941"/>
        <end position="1078"/>
    </location>
</feature>
<dbReference type="SMART" id="SM00827">
    <property type="entry name" value="PKS_AT"/>
    <property type="match status" value="1"/>
</dbReference>
<dbReference type="SUPFAM" id="SSF50129">
    <property type="entry name" value="GroES-like"/>
    <property type="match status" value="1"/>
</dbReference>
<dbReference type="Gene3D" id="3.90.180.10">
    <property type="entry name" value="Medium-chain alcohol dehydrogenases, catalytic domain"/>
    <property type="match status" value="1"/>
</dbReference>
<dbReference type="Gene3D" id="3.10.129.110">
    <property type="entry name" value="Polyketide synthase dehydratase"/>
    <property type="match status" value="1"/>
</dbReference>
<dbReference type="Pfam" id="PF00698">
    <property type="entry name" value="Acyl_transf_1"/>
    <property type="match status" value="1"/>
</dbReference>
<dbReference type="Gene3D" id="3.40.366.10">
    <property type="entry name" value="Malonyl-Coenzyme A Acyl Carrier Protein, domain 2"/>
    <property type="match status" value="1"/>
</dbReference>
<protein>
    <submittedName>
        <fullName evidence="12">Ketoacyl-synt-domain-containing protein</fullName>
    </submittedName>
</protein>
<dbReference type="SMART" id="SM00822">
    <property type="entry name" value="PKS_KR"/>
    <property type="match status" value="1"/>
</dbReference>
<keyword evidence="4" id="KW-0521">NADP</keyword>
<gene>
    <name evidence="12" type="ORF">BO94DRAFT_602290</name>
</gene>
<dbReference type="InterPro" id="IPR009081">
    <property type="entry name" value="PP-bd_ACP"/>
</dbReference>
<dbReference type="CDD" id="cd00833">
    <property type="entry name" value="PKS"/>
    <property type="match status" value="1"/>
</dbReference>
<dbReference type="Pfam" id="PF00109">
    <property type="entry name" value="ketoacyl-synt"/>
    <property type="match status" value="1"/>
</dbReference>
<dbReference type="InterPro" id="IPR020841">
    <property type="entry name" value="PKS_Beta-ketoAc_synthase_dom"/>
</dbReference>
<dbReference type="Pfam" id="PF16197">
    <property type="entry name" value="KAsynt_C_assoc"/>
    <property type="match status" value="1"/>
</dbReference>
<evidence type="ECO:0000259" key="10">
    <source>
        <dbReference type="PROSITE" id="PS52004"/>
    </source>
</evidence>
<evidence type="ECO:0000256" key="4">
    <source>
        <dbReference type="ARBA" id="ARBA00022857"/>
    </source>
</evidence>
<dbReference type="InterPro" id="IPR049552">
    <property type="entry name" value="PKS_DH_N"/>
</dbReference>
<dbReference type="PROSITE" id="PS52004">
    <property type="entry name" value="KS3_2"/>
    <property type="match status" value="1"/>
</dbReference>
<feature type="region of interest" description="C-terminal hotdog fold" evidence="8">
    <location>
        <begin position="1089"/>
        <end position="1246"/>
    </location>
</feature>
<dbReference type="SUPFAM" id="SSF51735">
    <property type="entry name" value="NAD(P)-binding Rossmann-fold domains"/>
    <property type="match status" value="2"/>
</dbReference>
<dbReference type="InterPro" id="IPR042104">
    <property type="entry name" value="PKS_dehydratase_sf"/>
</dbReference>
<evidence type="ECO:0000313" key="13">
    <source>
        <dbReference type="Proteomes" id="UP000246702"/>
    </source>
</evidence>
<keyword evidence="7" id="KW-0012">Acyltransferase</keyword>
<dbReference type="InterPro" id="IPR036736">
    <property type="entry name" value="ACP-like_sf"/>
</dbReference>
<dbReference type="SUPFAM" id="SSF52151">
    <property type="entry name" value="FabD/lysophospholipase-like"/>
    <property type="match status" value="1"/>
</dbReference>
<dbReference type="Pfam" id="PF08659">
    <property type="entry name" value="KR"/>
    <property type="match status" value="1"/>
</dbReference>
<dbReference type="GO" id="GO:1901336">
    <property type="term" value="P:lactone biosynthetic process"/>
    <property type="evidence" value="ECO:0007669"/>
    <property type="project" value="UniProtKB-ARBA"/>
</dbReference>
<dbReference type="InterPro" id="IPR049551">
    <property type="entry name" value="PKS_DH_C"/>
</dbReference>
<dbReference type="CDD" id="cd05195">
    <property type="entry name" value="enoyl_red"/>
    <property type="match status" value="1"/>
</dbReference>
<comment type="caution">
    <text evidence="12">The sequence shown here is derived from an EMBL/GenBank/DDBJ whole genome shotgun (WGS) entry which is preliminary data.</text>
</comment>
<sequence length="2365" mass="257261">MDPPGCPSALGVHLPPSVGVERSIPIAIVGIGCRLPGDISSPSHLWDFLAEGRSGLGEVPKSRFNNASYIGGSDEPATTRPWGGYFLREDIRNFDNEFFGISNREAAVMDPQQRKVLEVVFESLESAGVTLDEVSGANVGVYMASFSHDYIALQTKDPNSLTLHSHQGMGVTILGNRISHVFNLKGPSCTLDTACSSSLYALHLACTALQNGDCDAAVVAGVNLIQSPDLHIAVSQGGVLSPTSQCHTFDASADGYARADGVNAIYIKRLDDAIRNHDVVRSIIRGTATNSNGRTPGIAQPSIDGQEAVVRKAYARAGLDPGQTAYVETHGTGTKVGDPVEVEALSRVFRKYQRASATLLGSVKPNLGHGEATSGLSSLIKATLALEHKKIPATIGVKNINPAIRAKEWGVEVVTRMSSFPQSPGRHPHRISVSSFGYGGANAHAILEEATCLPNQVSYTNGWTTGAGDQSLGEFALPYLLPFSANHLRSLEGRVERLSHLNLSAVSLQDLAYTLGERRSHLARRGYVIAHPKTMSQDINVDNLRLSTTGRGLVDDKLAFVFTGQGAQWKGMARQLLHFPTFADTVRQLDADLSSLPHPPDWRIFDILLDDSDCCPINQAAFAQPITTAVQIGLVTLLRSWSIRAEAVIGHSSGEIAAAYAAGLLSTREAIILAYYRGYAVTQQAPSGAMAAIGLNPKAALDWITQLDLSATIQVACINSPSSVTISGDREGIETIIAALQADGIFARILKTDGKAYHSHHMASVGKGYEQLLVEAAIFSRDESTTVVSHQIPMYSTVFCKPLEYQLARTTTYWRSNLESPVRFCEGLTGLSELVKHPSWVEIGPHAALKLPIMQTLGQSASYVSSLDRGQDSAVALLNLIGRLFVQGFKVDFSKLLVSYPHDRNSRFIYDLPTYAWHYAEPLWNESRTSRESRHRQHPRHELLGAEVPGGSPTSFSWRNLLCLDHVPWLREHRLGDTAVFPATGYIAMALEALVQKGLPAGVDLGHECVVLRDVALVKALPLEDEGSVELFTELRRLPLSNVRSSMHWWEFQISTIFEDSSYAIRAKGLIRLDSTPDSTYSIPSSNCDLTPQSRHLWYGTSAQLGLEYGPTFQQMYDIQTPDCKGVLYAEARTQTLAPDIPGGAQPHPRYFLHPVLLDTILQVGAIACNGGSIQGMVSRVPTHLGEIRMRLASKAADDGGSICAISTVTNFNKHHVTAALVDHRQAPVAQFTDVEMTTFVGPKRREARYPIGRVNWKPDITQIPDDSAFSSALTRVLAVTNLGGFEAHARFLAALNLIVHKQPDCRILSLTTDLPLVALCLVEVLDAVQVHRRFETFSLGRIGLDGMLEVADIRTYSAPLELSSVPFRKATPDDQFGLCILGDGMAVADQLGSHTNDRTFFLGPNTAIVSLLAGSHLPLTDSTHRVQVLRPVVKFTPTFSQIILIGAESVDSQLAEYLSADSGLSVQALSLYNLLACSSPITPQTLVVSTIELHRSVLADPTSEEFDALKQIIEHAAHLVWITGCGVHKGFDPTQSLFIGLARALVIEQPMMKIVSLQLDPATEVAVLSHDIMRIVRQEGSVDCEFIRDGSHLLISRIVPDEQLNRHFQIRQDNIACPTPLSQAGNASLSVPEAGPLSTAQFVRRPPLGPLATDHVLVKVACFGLNAKDVYALTGRVPTKDATCGFELTGHIVDVGDKVRDESSFTVGDRVAVMYNGHFSPYEAVPAWSCVKLQESEDLSIMAGVLVAFVTAVYALEHRAHLEQGESILIHSAAGAVGMATIQLAQHLGAGEIYATVGTAEKKHFLVERFGLRPENVFSSRSTEFAAQIQTHTQGRGVDVVLNSLVGDLLHESWECLAEWGRFVEIGKRDILDSGRLDMRTLLRGTTFTAFDLGMLGESTSTGMARQLTPRLLSRVMSLLRAGHVKPIQPLTVFPVRDLTAAFNHFNNAKRMGKIVISFEDPTQMVPVVPERFSTTFSPAKSYLLVGCLGGLGRSLSRWMMSRGARRFVFLGRTGLAKPAARLMVEQLEQAGAHCTVMTGDVSLSDDVERAVATAMADAPLGGVVQAAMGLHEAIFKYMPRENWLTGTQAKVRGTWNLHHALGKLGCEADLDFFLLTSSIAGQLGTATEGNYCAANHFLDVFARYRYSLGLRAISLGLGSISEIGYLHEHSDIGDLLLRKGIRPLPEHEVLQVIDIALSSEQHQTMRDPLSQCHILTGIEDTGLQEHRKQGYTGFWQCLDDPRFSVLTSALQRRAAQSEGAINTPASVIQTALVSGDEAQLRTAVTQAIAKKMSNIILLPLPRLDLKVSLGNYGMDSMLAAELRQYIFSSMDVDVPFLMLMDAKTTVMSVVELVVEQLGKRWSE</sequence>
<evidence type="ECO:0000256" key="8">
    <source>
        <dbReference type="PROSITE-ProRule" id="PRU01363"/>
    </source>
</evidence>
<dbReference type="InterPro" id="IPR016039">
    <property type="entry name" value="Thiolase-like"/>
</dbReference>
<evidence type="ECO:0000259" key="11">
    <source>
        <dbReference type="PROSITE" id="PS52019"/>
    </source>
</evidence>
<dbReference type="Pfam" id="PF08240">
    <property type="entry name" value="ADH_N"/>
    <property type="match status" value="1"/>
</dbReference>
<dbReference type="PROSITE" id="PS00606">
    <property type="entry name" value="KS3_1"/>
    <property type="match status" value="1"/>
</dbReference>
<dbReference type="InterPro" id="IPR016035">
    <property type="entry name" value="Acyl_Trfase/lysoPLipase"/>
</dbReference>
<dbReference type="InterPro" id="IPR014043">
    <property type="entry name" value="Acyl_transferase_dom"/>
</dbReference>
<dbReference type="InterPro" id="IPR016036">
    <property type="entry name" value="Malonyl_transacylase_ACP-bd"/>
</dbReference>
<accession>A0A317W6D7</accession>
<dbReference type="PROSITE" id="PS52019">
    <property type="entry name" value="PKS_MFAS_DH"/>
    <property type="match status" value="1"/>
</dbReference>
<dbReference type="RefSeq" id="XP_025465474.1">
    <property type="nucleotide sequence ID" value="XM_025616423.1"/>
</dbReference>
<dbReference type="Pfam" id="PF21089">
    <property type="entry name" value="PKS_DH_N"/>
    <property type="match status" value="1"/>
</dbReference>